<accession>A0ABV1HYI9</accession>
<gene>
    <name evidence="23" type="ORF">WMO62_03950</name>
</gene>
<dbReference type="Gene3D" id="3.40.1110.10">
    <property type="entry name" value="Calcium-transporting ATPase, cytoplasmic domain N"/>
    <property type="match status" value="1"/>
</dbReference>
<dbReference type="Proteomes" id="UP001470288">
    <property type="component" value="Unassembled WGS sequence"/>
</dbReference>
<dbReference type="InterPro" id="IPR023298">
    <property type="entry name" value="ATPase_P-typ_TM_dom_sf"/>
</dbReference>
<feature type="transmembrane region" description="Helical" evidence="21">
    <location>
        <begin position="169"/>
        <end position="187"/>
    </location>
</feature>
<evidence type="ECO:0000256" key="12">
    <source>
        <dbReference type="ARBA" id="ARBA00022842"/>
    </source>
</evidence>
<dbReference type="SUPFAM" id="SSF81653">
    <property type="entry name" value="Calcium ATPase, transduction domain A"/>
    <property type="match status" value="1"/>
</dbReference>
<dbReference type="InterPro" id="IPR001757">
    <property type="entry name" value="P_typ_ATPase"/>
</dbReference>
<keyword evidence="10" id="KW-0187">Copper transport</keyword>
<feature type="transmembrane region" description="Helical" evidence="21">
    <location>
        <begin position="729"/>
        <end position="750"/>
    </location>
</feature>
<comment type="similarity">
    <text evidence="2 21">Belongs to the cation transport ATPase (P-type) (TC 3.A.3) family. Type IB subfamily.</text>
</comment>
<evidence type="ECO:0000256" key="10">
    <source>
        <dbReference type="ARBA" id="ARBA00022796"/>
    </source>
</evidence>
<dbReference type="EMBL" id="JBBMFC010000005">
    <property type="protein sequence ID" value="MEQ2577998.1"/>
    <property type="molecule type" value="Genomic_DNA"/>
</dbReference>
<keyword evidence="11 21" id="KW-0067">ATP-binding</keyword>
<evidence type="ECO:0000313" key="23">
    <source>
        <dbReference type="EMBL" id="MEQ2577998.1"/>
    </source>
</evidence>
<evidence type="ECO:0000256" key="17">
    <source>
        <dbReference type="ARBA" id="ARBA00023136"/>
    </source>
</evidence>
<dbReference type="InterPro" id="IPR044492">
    <property type="entry name" value="P_typ_ATPase_HD_dom"/>
</dbReference>
<dbReference type="InterPro" id="IPR017969">
    <property type="entry name" value="Heavy-metal-associated_CS"/>
</dbReference>
<dbReference type="PROSITE" id="PS01047">
    <property type="entry name" value="HMA_1"/>
    <property type="match status" value="2"/>
</dbReference>
<keyword evidence="5" id="KW-0813">Transport</keyword>
<evidence type="ECO:0000256" key="19">
    <source>
        <dbReference type="ARBA" id="ARBA00033239"/>
    </source>
</evidence>
<evidence type="ECO:0000256" key="6">
    <source>
        <dbReference type="ARBA" id="ARBA00022692"/>
    </source>
</evidence>
<keyword evidence="16" id="KW-0406">Ion transport</keyword>
<keyword evidence="6 21" id="KW-0812">Transmembrane</keyword>
<feature type="transmembrane region" description="Helical" evidence="21">
    <location>
        <begin position="97"/>
        <end position="118"/>
    </location>
</feature>
<evidence type="ECO:0000259" key="22">
    <source>
        <dbReference type="PROSITE" id="PS50846"/>
    </source>
</evidence>
<dbReference type="Gene3D" id="2.70.150.10">
    <property type="entry name" value="Calcium-transporting ATPase, cytoplasmic transduction domain A"/>
    <property type="match status" value="1"/>
</dbReference>
<dbReference type="InterPro" id="IPR036412">
    <property type="entry name" value="HAD-like_sf"/>
</dbReference>
<sequence>MKQKFDVTGMSCSACSAHVEKAVSRVPGVDQVQVNLLQNSMVVEYEDEATDAAAIIHAVEDAGYGASVKDAHEPAKKAENDLQKRTAEEAKKMKHRLGWSIVFLIVLMYISMGHMLGWPLPSILLGHENMMIFALTQLFLTLPIMYLNRKYYENGFKSLFHGAPNMDTLVAMGSTAAFVYSVSRLYVMGYAMGRGETDMAHMAAMNLYFESAAMILTLVTIGKYMESRSKNRTSDAITKLVDLAPKTALVVRNGRETEIPADQVQVGETVIVKPGQGIPVDGVILEGTGTVDESAITGESIPVEKKVGDRVTGATVNRAGYFQMKADRIGEDTTLSQIIRLVEEAGGSKAPIAKLADKVSGIFVPVVITIAVITIIVWLLSGATFSFALASGIAVLVISCPCALGLATPTAIMVGTGRGAEQGILIKSGESLETAHLVDTVVLDKTGTITEGHPAVAAVRMAPGVTEAELLGLAASLEKASEHPLAEAIVRYAEEAGVEVSQATEFAAEAGQGVSGMVSGRKVLAGNQKMMDAQKVTLDGMDAEAGKLSEEGRTVLYIAANQKLLGMIAVADPVKKTSAEAIREMEQMGLDVVMLTGDHEKTARAIQKQLGISRVIAQVLPQDKEREVRRLQEEGHKVAMVGDGINDAPALARADVGIAIGAGTDVAIESADIVLMKSDLLDAVTAVQLSRAVIRNIKENLFWAFCYNAIGIPLAAGVFYPLLNWQLSPMFGSAAMSFSSVFVVCNALRLKGFQPGFRKKRGGKTTAVSAEKKKGELTMKKTIKIEGMMCSHCTGRVDKALNALDGVTATVSLEDKAAYVTVDGAVTDEELKKAVVDAGYEVTGIE</sequence>
<evidence type="ECO:0000256" key="2">
    <source>
        <dbReference type="ARBA" id="ARBA00006024"/>
    </source>
</evidence>
<dbReference type="Pfam" id="PF00702">
    <property type="entry name" value="Hydrolase"/>
    <property type="match status" value="1"/>
</dbReference>
<dbReference type="Gene3D" id="3.40.50.1000">
    <property type="entry name" value="HAD superfamily/HAD-like"/>
    <property type="match status" value="1"/>
</dbReference>
<organism evidence="23 24">
    <name type="scientific">Hominiventricola aquisgranensis</name>
    <dbReference type="NCBI Taxonomy" id="3133164"/>
    <lineage>
        <taxon>Bacteria</taxon>
        <taxon>Bacillati</taxon>
        <taxon>Bacillota</taxon>
        <taxon>Clostridia</taxon>
        <taxon>Lachnospirales</taxon>
        <taxon>Lachnospiraceae</taxon>
        <taxon>Hominiventricola</taxon>
    </lineage>
</organism>
<dbReference type="CDD" id="cd00371">
    <property type="entry name" value="HMA"/>
    <property type="match status" value="2"/>
</dbReference>
<evidence type="ECO:0000256" key="3">
    <source>
        <dbReference type="ARBA" id="ARBA00012517"/>
    </source>
</evidence>
<feature type="domain" description="HMA" evidence="22">
    <location>
        <begin position="779"/>
        <end position="843"/>
    </location>
</feature>
<dbReference type="InterPro" id="IPR059000">
    <property type="entry name" value="ATPase_P-type_domA"/>
</dbReference>
<dbReference type="InterPro" id="IPR006121">
    <property type="entry name" value="HMA_dom"/>
</dbReference>
<dbReference type="InterPro" id="IPR036163">
    <property type="entry name" value="HMA_dom_sf"/>
</dbReference>
<dbReference type="SUPFAM" id="SSF81665">
    <property type="entry name" value="Calcium ATPase, transmembrane domain M"/>
    <property type="match status" value="1"/>
</dbReference>
<evidence type="ECO:0000256" key="13">
    <source>
        <dbReference type="ARBA" id="ARBA00022967"/>
    </source>
</evidence>
<evidence type="ECO:0000256" key="8">
    <source>
        <dbReference type="ARBA" id="ARBA00022737"/>
    </source>
</evidence>
<keyword evidence="17 21" id="KW-0472">Membrane</keyword>
<evidence type="ECO:0000256" key="5">
    <source>
        <dbReference type="ARBA" id="ARBA00022448"/>
    </source>
</evidence>
<keyword evidence="15" id="KW-0186">Copper</keyword>
<keyword evidence="13" id="KW-1278">Translocase</keyword>
<evidence type="ECO:0000256" key="11">
    <source>
        <dbReference type="ARBA" id="ARBA00022840"/>
    </source>
</evidence>
<keyword evidence="9 21" id="KW-0547">Nucleotide-binding</keyword>
<dbReference type="InterPro" id="IPR023299">
    <property type="entry name" value="ATPase_P-typ_cyto_dom_N"/>
</dbReference>
<dbReference type="PRINTS" id="PR00943">
    <property type="entry name" value="CUATPASE"/>
</dbReference>
<dbReference type="InterPro" id="IPR027256">
    <property type="entry name" value="P-typ_ATPase_IB"/>
</dbReference>
<evidence type="ECO:0000256" key="16">
    <source>
        <dbReference type="ARBA" id="ARBA00023065"/>
    </source>
</evidence>
<dbReference type="SFLD" id="SFLDS00003">
    <property type="entry name" value="Haloacid_Dehalogenase"/>
    <property type="match status" value="1"/>
</dbReference>
<reference evidence="23 24" key="1">
    <citation type="submission" date="2024-03" db="EMBL/GenBank/DDBJ databases">
        <title>Human intestinal bacterial collection.</title>
        <authorList>
            <person name="Pauvert C."/>
            <person name="Hitch T.C.A."/>
            <person name="Clavel T."/>
        </authorList>
    </citation>
    <scope>NUCLEOTIDE SEQUENCE [LARGE SCALE GENOMIC DNA]</scope>
    <source>
        <strain evidence="23 24">CLA-AA-H78B</strain>
    </source>
</reference>
<dbReference type="PROSITE" id="PS00154">
    <property type="entry name" value="ATPASE_E1_E2"/>
    <property type="match status" value="1"/>
</dbReference>
<feature type="domain" description="HMA" evidence="22">
    <location>
        <begin position="1"/>
        <end position="67"/>
    </location>
</feature>
<dbReference type="SFLD" id="SFLDG00002">
    <property type="entry name" value="C1.7:_P-type_atpase_like"/>
    <property type="match status" value="1"/>
</dbReference>
<keyword evidence="7 21" id="KW-0479">Metal-binding</keyword>
<dbReference type="NCBIfam" id="TIGR01511">
    <property type="entry name" value="ATPase-IB1_Cu"/>
    <property type="match status" value="1"/>
</dbReference>
<feature type="transmembrane region" description="Helical" evidence="21">
    <location>
        <begin position="387"/>
        <end position="408"/>
    </location>
</feature>
<comment type="caution">
    <text evidence="23">The sequence shown here is derived from an EMBL/GenBank/DDBJ whole genome shotgun (WGS) entry which is preliminary data.</text>
</comment>
<dbReference type="PROSITE" id="PS50846">
    <property type="entry name" value="HMA_2"/>
    <property type="match status" value="2"/>
</dbReference>
<dbReference type="PRINTS" id="PR00119">
    <property type="entry name" value="CATATPASE"/>
</dbReference>
<dbReference type="SUPFAM" id="SSF55008">
    <property type="entry name" value="HMA, heavy metal-associated domain"/>
    <property type="match status" value="2"/>
</dbReference>
<comment type="catalytic activity">
    <reaction evidence="20">
        <text>Cu(+)(in) + ATP + H2O = Cu(+)(out) + ADP + phosphate + H(+)</text>
        <dbReference type="Rhea" id="RHEA:25792"/>
        <dbReference type="ChEBI" id="CHEBI:15377"/>
        <dbReference type="ChEBI" id="CHEBI:15378"/>
        <dbReference type="ChEBI" id="CHEBI:30616"/>
        <dbReference type="ChEBI" id="CHEBI:43474"/>
        <dbReference type="ChEBI" id="CHEBI:49552"/>
        <dbReference type="ChEBI" id="CHEBI:456216"/>
        <dbReference type="EC" id="7.2.2.8"/>
    </reaction>
</comment>
<keyword evidence="12" id="KW-0460">Magnesium</keyword>
<evidence type="ECO:0000256" key="18">
    <source>
        <dbReference type="ARBA" id="ARBA00029719"/>
    </source>
</evidence>
<proteinExistence type="inferred from homology"/>
<dbReference type="InterPro" id="IPR006122">
    <property type="entry name" value="HMA_Cu_ion-bd"/>
</dbReference>
<dbReference type="PANTHER" id="PTHR43520:SF8">
    <property type="entry name" value="P-TYPE CU(+) TRANSPORTER"/>
    <property type="match status" value="1"/>
</dbReference>
<dbReference type="NCBIfam" id="TIGR00003">
    <property type="entry name" value="copper ion binding protein"/>
    <property type="match status" value="2"/>
</dbReference>
<dbReference type="CDD" id="cd02094">
    <property type="entry name" value="P-type_ATPase_Cu-like"/>
    <property type="match status" value="1"/>
</dbReference>
<evidence type="ECO:0000256" key="15">
    <source>
        <dbReference type="ARBA" id="ARBA00023008"/>
    </source>
</evidence>
<keyword evidence="21" id="KW-1003">Cell membrane</keyword>
<dbReference type="InterPro" id="IPR008250">
    <property type="entry name" value="ATPase_P-typ_transduc_dom_A_sf"/>
</dbReference>
<feature type="transmembrane region" description="Helical" evidence="21">
    <location>
        <begin position="130"/>
        <end position="148"/>
    </location>
</feature>
<dbReference type="Pfam" id="PF00122">
    <property type="entry name" value="E1-E2_ATPase"/>
    <property type="match status" value="1"/>
</dbReference>
<evidence type="ECO:0000256" key="7">
    <source>
        <dbReference type="ARBA" id="ARBA00022723"/>
    </source>
</evidence>
<evidence type="ECO:0000256" key="4">
    <source>
        <dbReference type="ARBA" id="ARBA00015102"/>
    </source>
</evidence>
<dbReference type="PANTHER" id="PTHR43520">
    <property type="entry name" value="ATP7, ISOFORM B"/>
    <property type="match status" value="1"/>
</dbReference>
<evidence type="ECO:0000256" key="1">
    <source>
        <dbReference type="ARBA" id="ARBA00004127"/>
    </source>
</evidence>
<feature type="transmembrane region" description="Helical" evidence="21">
    <location>
        <begin position="359"/>
        <end position="381"/>
    </location>
</feature>
<keyword evidence="24" id="KW-1185">Reference proteome</keyword>
<dbReference type="SFLD" id="SFLDF00027">
    <property type="entry name" value="p-type_atpase"/>
    <property type="match status" value="1"/>
</dbReference>
<feature type="transmembrane region" description="Helical" evidence="21">
    <location>
        <begin position="207"/>
        <end position="225"/>
    </location>
</feature>
<dbReference type="SUPFAM" id="SSF56784">
    <property type="entry name" value="HAD-like"/>
    <property type="match status" value="1"/>
</dbReference>
<dbReference type="NCBIfam" id="TIGR01494">
    <property type="entry name" value="ATPase_P-type"/>
    <property type="match status" value="1"/>
</dbReference>
<dbReference type="InterPro" id="IPR023214">
    <property type="entry name" value="HAD_sf"/>
</dbReference>
<dbReference type="EC" id="7.2.2.8" evidence="3"/>
<dbReference type="Gene3D" id="3.30.70.100">
    <property type="match status" value="2"/>
</dbReference>
<keyword evidence="8" id="KW-0677">Repeat</keyword>
<comment type="subcellular location">
    <subcellularLocation>
        <location evidence="21">Cell membrane</location>
    </subcellularLocation>
    <subcellularLocation>
        <location evidence="1">Endomembrane system</location>
        <topology evidence="1">Multi-pass membrane protein</topology>
    </subcellularLocation>
</comment>
<dbReference type="InterPro" id="IPR018303">
    <property type="entry name" value="ATPase_P-typ_P_site"/>
</dbReference>
<evidence type="ECO:0000256" key="21">
    <source>
        <dbReference type="RuleBase" id="RU362081"/>
    </source>
</evidence>
<evidence type="ECO:0000256" key="14">
    <source>
        <dbReference type="ARBA" id="ARBA00022989"/>
    </source>
</evidence>
<keyword evidence="14 21" id="KW-1133">Transmembrane helix</keyword>
<dbReference type="Pfam" id="PF00403">
    <property type="entry name" value="HMA"/>
    <property type="match status" value="2"/>
</dbReference>
<evidence type="ECO:0000313" key="24">
    <source>
        <dbReference type="Proteomes" id="UP001470288"/>
    </source>
</evidence>
<evidence type="ECO:0000256" key="9">
    <source>
        <dbReference type="ARBA" id="ARBA00022741"/>
    </source>
</evidence>
<protein>
    <recommendedName>
        <fullName evidence="4">Copper-exporting P-type ATPase</fullName>
        <ecNumber evidence="3">7.2.2.8</ecNumber>
    </recommendedName>
    <alternativeName>
        <fullName evidence="18">Copper-exporting P-type ATPase A</fullName>
    </alternativeName>
    <alternativeName>
        <fullName evidence="19">Cu(+)-exporting ATPase</fullName>
    </alternativeName>
</protein>
<dbReference type="NCBIfam" id="TIGR01525">
    <property type="entry name" value="ATPase-IB_hvy"/>
    <property type="match status" value="1"/>
</dbReference>
<dbReference type="RefSeq" id="WP_349143877.1">
    <property type="nucleotide sequence ID" value="NZ_JBBMFC010000005.1"/>
</dbReference>
<feature type="transmembrane region" description="Helical" evidence="21">
    <location>
        <begin position="701"/>
        <end position="723"/>
    </location>
</feature>
<evidence type="ECO:0000256" key="20">
    <source>
        <dbReference type="ARBA" id="ARBA00049289"/>
    </source>
</evidence>
<name>A0ABV1HYI9_9FIRM</name>